<organism evidence="13">
    <name type="scientific">Lygus hesperus</name>
    <name type="common">Western plant bug</name>
    <dbReference type="NCBI Taxonomy" id="30085"/>
    <lineage>
        <taxon>Eukaryota</taxon>
        <taxon>Metazoa</taxon>
        <taxon>Ecdysozoa</taxon>
        <taxon>Arthropoda</taxon>
        <taxon>Hexapoda</taxon>
        <taxon>Insecta</taxon>
        <taxon>Pterygota</taxon>
        <taxon>Neoptera</taxon>
        <taxon>Paraneoptera</taxon>
        <taxon>Hemiptera</taxon>
        <taxon>Heteroptera</taxon>
        <taxon>Panheteroptera</taxon>
        <taxon>Cimicomorpha</taxon>
        <taxon>Miridae</taxon>
        <taxon>Mirini</taxon>
        <taxon>Lygus</taxon>
    </lineage>
</organism>
<dbReference type="GO" id="GO:0102965">
    <property type="term" value="F:alcohol-forming long-chain fatty acyl-CoA reductase activity"/>
    <property type="evidence" value="ECO:0007669"/>
    <property type="project" value="UniProtKB-EC"/>
</dbReference>
<reference evidence="13" key="1">
    <citation type="journal article" date="2016" name="Gigascience">
        <title>De novo construction of an expanded transcriptome assembly for the western tarnished plant bug, Lygus hesperus.</title>
        <authorList>
            <person name="Tassone E.E."/>
            <person name="Geib S.M."/>
            <person name="Hall B."/>
            <person name="Fabrick J.A."/>
            <person name="Brent C.S."/>
            <person name="Hull J.J."/>
        </authorList>
    </citation>
    <scope>NUCLEOTIDE SEQUENCE</scope>
</reference>
<keyword evidence="7 10" id="KW-0443">Lipid metabolism</keyword>
<accession>A0A146M8R3</accession>
<dbReference type="CDD" id="cd05236">
    <property type="entry name" value="FAR-N_SDR_e"/>
    <property type="match status" value="1"/>
</dbReference>
<keyword evidence="5 10" id="KW-0521">NADP</keyword>
<proteinExistence type="inferred from homology"/>
<dbReference type="Pfam" id="PF03015">
    <property type="entry name" value="Sterile"/>
    <property type="match status" value="1"/>
</dbReference>
<dbReference type="GO" id="GO:0035336">
    <property type="term" value="P:long-chain fatty-acyl-CoA metabolic process"/>
    <property type="evidence" value="ECO:0007669"/>
    <property type="project" value="TreeGrafter"/>
</dbReference>
<dbReference type="CDD" id="cd09071">
    <property type="entry name" value="FAR_C"/>
    <property type="match status" value="1"/>
</dbReference>
<dbReference type="SUPFAM" id="SSF51735">
    <property type="entry name" value="NAD(P)-binding Rossmann-fold domains"/>
    <property type="match status" value="1"/>
</dbReference>
<dbReference type="Pfam" id="PF07993">
    <property type="entry name" value="NAD_binding_4"/>
    <property type="match status" value="1"/>
</dbReference>
<keyword evidence="4 10" id="KW-0812">Transmembrane</keyword>
<comment type="function">
    <text evidence="10">Catalyzes the reduction of fatty acyl-CoA to fatty alcohols.</text>
</comment>
<keyword evidence="6 10" id="KW-1133">Transmembrane helix</keyword>
<dbReference type="GO" id="GO:0080019">
    <property type="term" value="F:alcohol-forming very long-chain fatty acyl-CoA reductase activity"/>
    <property type="evidence" value="ECO:0007669"/>
    <property type="project" value="InterPro"/>
</dbReference>
<evidence type="ECO:0000256" key="8">
    <source>
        <dbReference type="ARBA" id="ARBA00023136"/>
    </source>
</evidence>
<comment type="catalytic activity">
    <reaction evidence="9 10">
        <text>a long-chain fatty acyl-CoA + 2 NADPH + 2 H(+) = a long-chain primary fatty alcohol + 2 NADP(+) + CoA</text>
        <dbReference type="Rhea" id="RHEA:52716"/>
        <dbReference type="ChEBI" id="CHEBI:15378"/>
        <dbReference type="ChEBI" id="CHEBI:57287"/>
        <dbReference type="ChEBI" id="CHEBI:57783"/>
        <dbReference type="ChEBI" id="CHEBI:58349"/>
        <dbReference type="ChEBI" id="CHEBI:77396"/>
        <dbReference type="ChEBI" id="CHEBI:83139"/>
        <dbReference type="EC" id="1.2.1.84"/>
    </reaction>
</comment>
<evidence type="ECO:0000256" key="3">
    <source>
        <dbReference type="ARBA" id="ARBA00022516"/>
    </source>
</evidence>
<gene>
    <name evidence="13" type="primary">CG5065_0</name>
    <name evidence="13" type="ORF">g.66444</name>
</gene>
<evidence type="ECO:0000256" key="4">
    <source>
        <dbReference type="ARBA" id="ARBA00022692"/>
    </source>
</evidence>
<name>A0A146M8R3_LYGHE</name>
<feature type="domain" description="Fatty acyl-CoA reductase C-terminal" evidence="11">
    <location>
        <begin position="385"/>
        <end position="476"/>
    </location>
</feature>
<dbReference type="EC" id="1.2.1.84" evidence="10"/>
<evidence type="ECO:0000256" key="7">
    <source>
        <dbReference type="ARBA" id="ARBA00023098"/>
    </source>
</evidence>
<evidence type="ECO:0000259" key="12">
    <source>
        <dbReference type="Pfam" id="PF07993"/>
    </source>
</evidence>
<dbReference type="InterPro" id="IPR013120">
    <property type="entry name" value="FAR_NAD-bd"/>
</dbReference>
<evidence type="ECO:0000259" key="11">
    <source>
        <dbReference type="Pfam" id="PF03015"/>
    </source>
</evidence>
<evidence type="ECO:0000256" key="6">
    <source>
        <dbReference type="ARBA" id="ARBA00022989"/>
    </source>
</evidence>
<keyword evidence="3 10" id="KW-0444">Lipid biosynthesis</keyword>
<evidence type="ECO:0000256" key="5">
    <source>
        <dbReference type="ARBA" id="ARBA00022857"/>
    </source>
</evidence>
<evidence type="ECO:0000256" key="1">
    <source>
        <dbReference type="ARBA" id="ARBA00004141"/>
    </source>
</evidence>
<dbReference type="AlphaFoldDB" id="A0A146M8R3"/>
<dbReference type="InterPro" id="IPR026055">
    <property type="entry name" value="FAR"/>
</dbReference>
<keyword evidence="8 10" id="KW-0472">Membrane</keyword>
<dbReference type="PANTHER" id="PTHR11011:SF60">
    <property type="entry name" value="FATTY ACYL-COA REDUCTASE-RELATED"/>
    <property type="match status" value="1"/>
</dbReference>
<keyword evidence="10" id="KW-0560">Oxidoreductase</keyword>
<evidence type="ECO:0000256" key="9">
    <source>
        <dbReference type="ARBA" id="ARBA00052530"/>
    </source>
</evidence>
<dbReference type="PANTHER" id="PTHR11011">
    <property type="entry name" value="MALE STERILITY PROTEIN 2-RELATED"/>
    <property type="match status" value="1"/>
</dbReference>
<dbReference type="EMBL" id="GDHC01002468">
    <property type="protein sequence ID" value="JAQ16161.1"/>
    <property type="molecule type" value="Transcribed_RNA"/>
</dbReference>
<evidence type="ECO:0000256" key="10">
    <source>
        <dbReference type="RuleBase" id="RU363097"/>
    </source>
</evidence>
<feature type="transmembrane region" description="Helical" evidence="10">
    <location>
        <begin position="376"/>
        <end position="399"/>
    </location>
</feature>
<dbReference type="Gene3D" id="3.40.50.720">
    <property type="entry name" value="NAD(P)-binding Rossmann-like Domain"/>
    <property type="match status" value="1"/>
</dbReference>
<dbReference type="FunFam" id="3.40.50.720:FF:000143">
    <property type="entry name" value="Fatty acyl-CoA reductase"/>
    <property type="match status" value="1"/>
</dbReference>
<dbReference type="InterPro" id="IPR033640">
    <property type="entry name" value="FAR_C"/>
</dbReference>
<feature type="transmembrane region" description="Helical" evidence="10">
    <location>
        <begin position="503"/>
        <end position="524"/>
    </location>
</feature>
<feature type="domain" description="Thioester reductase (TE)" evidence="12">
    <location>
        <begin position="38"/>
        <end position="308"/>
    </location>
</feature>
<comment type="subcellular location">
    <subcellularLocation>
        <location evidence="1">Membrane</location>
        <topology evidence="1">Multi-pass membrane protein</topology>
    </subcellularLocation>
</comment>
<comment type="similarity">
    <text evidence="2 10">Belongs to the fatty acyl-CoA reductase family.</text>
</comment>
<protein>
    <recommendedName>
        <fullName evidence="10">Fatty acyl-CoA reductase</fullName>
        <ecNumber evidence="10">1.2.1.84</ecNumber>
    </recommendedName>
</protein>
<evidence type="ECO:0000256" key="2">
    <source>
        <dbReference type="ARBA" id="ARBA00005928"/>
    </source>
</evidence>
<sequence>MECYEKRDSYPELDGPQKPVDLSKSEIRSLFKGANLFVTGGAGFLGSLLIEKVARSCPDFGKMYLLLRSKRGLTPSERLEKMFEDEIFHRLKKENPDFISRVILMEGDLNEPVCGLSQENQNIIRDEVDFVYHIAACLRMTEPLKNAYNMNIRATKDLLDLGTKMKRLKGWIYVSTAYSNCFRPDISEKFYPTTYNWEELGEMVERMPEEDLDYFTPKLVGPWVNTYAFTKAVCEDMVKSYLSILPIAIARPSIVVGCVEEPLIGWINNVYGAVGVSAGASVGLIRVWYADKNKIADIIPADYVVNTMIAIAWQLDKHKREKIHQPNPIYNIVSSPKAPTTWGEYMDLSFKAAYDSKVTTTKIIGEYSLVLVHKRWLFFTLFYLLHLTQCILLDTALILQGKSAMLLPGYIKIMRFNLSLAFFCERQWKYEQNNVDCLFKEMTDVDKVIFPFDMTSFSWERYHLQSIRAILKYIVKSKDCEDPKAAREKYVKWMMVRRSITRVIYVVVGWHAIKIFNHFAIPMISTFL</sequence>
<dbReference type="GO" id="GO:0016020">
    <property type="term" value="C:membrane"/>
    <property type="evidence" value="ECO:0007669"/>
    <property type="project" value="UniProtKB-SubCell"/>
</dbReference>
<evidence type="ECO:0000313" key="13">
    <source>
        <dbReference type="EMBL" id="JAQ16161.1"/>
    </source>
</evidence>
<dbReference type="GO" id="GO:0005777">
    <property type="term" value="C:peroxisome"/>
    <property type="evidence" value="ECO:0007669"/>
    <property type="project" value="TreeGrafter"/>
</dbReference>
<dbReference type="InterPro" id="IPR036291">
    <property type="entry name" value="NAD(P)-bd_dom_sf"/>
</dbReference>